<proteinExistence type="predicted"/>
<evidence type="ECO:0000256" key="1">
    <source>
        <dbReference type="SAM" id="MobiDB-lite"/>
    </source>
</evidence>
<protein>
    <submittedName>
        <fullName evidence="2">Uncharacterized protein</fullName>
    </submittedName>
</protein>
<name>A0A5N6J561_9EURO</name>
<evidence type="ECO:0000313" key="2">
    <source>
        <dbReference type="EMBL" id="KAB8274012.1"/>
    </source>
</evidence>
<feature type="region of interest" description="Disordered" evidence="1">
    <location>
        <begin position="1"/>
        <end position="36"/>
    </location>
</feature>
<gene>
    <name evidence="2" type="ORF">BDV30DRAFT_209654</name>
</gene>
<sequence length="52" mass="5871">MGAQASKNVYYPPLLPREPNSIEKTPPNSASRGVTMNFPWRPLANKISRIHH</sequence>
<reference evidence="2 3" key="1">
    <citation type="submission" date="2019-04" db="EMBL/GenBank/DDBJ databases">
        <title>Fungal friends and foes A comparative genomics study of 23 Aspergillus species from section Flavi.</title>
        <authorList>
            <consortium name="DOE Joint Genome Institute"/>
            <person name="Kjaerbolling I."/>
            <person name="Vesth T.C."/>
            <person name="Frisvad J.C."/>
            <person name="Nybo J.L."/>
            <person name="Theobald S."/>
            <person name="Kildgaard S."/>
            <person name="Petersen T.I."/>
            <person name="Kuo A."/>
            <person name="Sato A."/>
            <person name="Lyhne E.K."/>
            <person name="Kogle M.E."/>
            <person name="Wiebenga A."/>
            <person name="Kun R.S."/>
            <person name="Lubbers R.J."/>
            <person name="Makela M.R."/>
            <person name="Barry K."/>
            <person name="Chovatia M."/>
            <person name="Clum A."/>
            <person name="Daum C."/>
            <person name="Haridas S."/>
            <person name="He G."/>
            <person name="LaButti K."/>
            <person name="Lipzen A."/>
            <person name="Mondo S."/>
            <person name="Pangilinan J."/>
            <person name="Riley R."/>
            <person name="Salamov A."/>
            <person name="Simmons B.A."/>
            <person name="Magnuson J.K."/>
            <person name="Henrissat B."/>
            <person name="Mortensen U.H."/>
            <person name="Larsen T.O."/>
            <person name="De vries R.P."/>
            <person name="Grigoriev I.V."/>
            <person name="Machida M."/>
            <person name="Baker S.E."/>
            <person name="Andersen M.R."/>
        </authorList>
    </citation>
    <scope>NUCLEOTIDE SEQUENCE [LARGE SCALE GENOMIC DNA]</scope>
    <source>
        <strain evidence="2 3">CBS 117635</strain>
    </source>
</reference>
<evidence type="ECO:0000313" key="3">
    <source>
        <dbReference type="Proteomes" id="UP000326289"/>
    </source>
</evidence>
<organism evidence="2 3">
    <name type="scientific">Aspergillus minisclerotigenes</name>
    <dbReference type="NCBI Taxonomy" id="656917"/>
    <lineage>
        <taxon>Eukaryota</taxon>
        <taxon>Fungi</taxon>
        <taxon>Dikarya</taxon>
        <taxon>Ascomycota</taxon>
        <taxon>Pezizomycotina</taxon>
        <taxon>Eurotiomycetes</taxon>
        <taxon>Eurotiomycetidae</taxon>
        <taxon>Eurotiales</taxon>
        <taxon>Aspergillaceae</taxon>
        <taxon>Aspergillus</taxon>
        <taxon>Aspergillus subgen. Circumdati</taxon>
    </lineage>
</organism>
<keyword evidence="3" id="KW-1185">Reference proteome</keyword>
<dbReference type="EMBL" id="ML732791">
    <property type="protein sequence ID" value="KAB8274012.1"/>
    <property type="molecule type" value="Genomic_DNA"/>
</dbReference>
<dbReference type="AlphaFoldDB" id="A0A5N6J561"/>
<accession>A0A5N6J561</accession>
<dbReference type="Proteomes" id="UP000326289">
    <property type="component" value="Unassembled WGS sequence"/>
</dbReference>
<feature type="compositionally biased region" description="Polar residues" evidence="1">
    <location>
        <begin position="22"/>
        <end position="34"/>
    </location>
</feature>